<accession>A0A812RUA3</accession>
<dbReference type="Proteomes" id="UP000604046">
    <property type="component" value="Unassembled WGS sequence"/>
</dbReference>
<feature type="repeat" description="PPR" evidence="2">
    <location>
        <begin position="328"/>
        <end position="362"/>
    </location>
</feature>
<evidence type="ECO:0000256" key="1">
    <source>
        <dbReference type="ARBA" id="ARBA00022737"/>
    </source>
</evidence>
<dbReference type="InterPro" id="IPR011990">
    <property type="entry name" value="TPR-like_helical_dom_sf"/>
</dbReference>
<evidence type="ECO:0000256" key="2">
    <source>
        <dbReference type="PROSITE-ProRule" id="PRU00708"/>
    </source>
</evidence>
<dbReference type="InterPro" id="IPR033443">
    <property type="entry name" value="PROP1-like_PPR_dom"/>
</dbReference>
<dbReference type="EMBL" id="CAJNDS010002375">
    <property type="protein sequence ID" value="CAE7454387.1"/>
    <property type="molecule type" value="Genomic_DNA"/>
</dbReference>
<reference evidence="4" key="1">
    <citation type="submission" date="2021-02" db="EMBL/GenBank/DDBJ databases">
        <authorList>
            <person name="Dougan E. K."/>
            <person name="Rhodes N."/>
            <person name="Thang M."/>
            <person name="Chan C."/>
        </authorList>
    </citation>
    <scope>NUCLEOTIDE SEQUENCE</scope>
</reference>
<evidence type="ECO:0000313" key="5">
    <source>
        <dbReference type="Proteomes" id="UP000604046"/>
    </source>
</evidence>
<protein>
    <submittedName>
        <fullName evidence="4">EMB2745 protein</fullName>
    </submittedName>
</protein>
<dbReference type="PROSITE" id="PS51375">
    <property type="entry name" value="PPR"/>
    <property type="match status" value="5"/>
</dbReference>
<dbReference type="PANTHER" id="PTHR47939">
    <property type="entry name" value="MEMBRANE-ASSOCIATED SALT-INDUCIBLE PROTEIN-LIKE"/>
    <property type="match status" value="1"/>
</dbReference>
<name>A0A812RUA3_9DINO</name>
<evidence type="ECO:0000313" key="4">
    <source>
        <dbReference type="EMBL" id="CAE7454387.1"/>
    </source>
</evidence>
<feature type="repeat" description="PPR" evidence="2">
    <location>
        <begin position="293"/>
        <end position="327"/>
    </location>
</feature>
<dbReference type="AlphaFoldDB" id="A0A812RUA3"/>
<dbReference type="Gene3D" id="1.25.40.10">
    <property type="entry name" value="Tetratricopeptide repeat domain"/>
    <property type="match status" value="3"/>
</dbReference>
<dbReference type="InterPro" id="IPR050667">
    <property type="entry name" value="PPR-containing_protein"/>
</dbReference>
<proteinExistence type="predicted"/>
<dbReference type="Pfam" id="PF13041">
    <property type="entry name" value="PPR_2"/>
    <property type="match status" value="1"/>
</dbReference>
<evidence type="ECO:0000259" key="3">
    <source>
        <dbReference type="Pfam" id="PF17177"/>
    </source>
</evidence>
<keyword evidence="1" id="KW-0677">Repeat</keyword>
<organism evidence="4 5">
    <name type="scientific">Symbiodinium natans</name>
    <dbReference type="NCBI Taxonomy" id="878477"/>
    <lineage>
        <taxon>Eukaryota</taxon>
        <taxon>Sar</taxon>
        <taxon>Alveolata</taxon>
        <taxon>Dinophyceae</taxon>
        <taxon>Suessiales</taxon>
        <taxon>Symbiodiniaceae</taxon>
        <taxon>Symbiodinium</taxon>
    </lineage>
</organism>
<gene>
    <name evidence="4" type="primary">EMB2745</name>
    <name evidence="4" type="ORF">SNAT2548_LOCUS24964</name>
</gene>
<dbReference type="InterPro" id="IPR002885">
    <property type="entry name" value="PPR_rpt"/>
</dbReference>
<feature type="repeat" description="PPR" evidence="2">
    <location>
        <begin position="139"/>
        <end position="173"/>
    </location>
</feature>
<sequence length="576" mass="64869">MQLADDQAEIAESPQRARLLERLRDEVVQGAHDTVAQMFVSAGSDLRHDMLDVMAEETMQMPTESFRLLLRAMRLGDVSAEVLVQLYKRVESWFCAQRPNVEDWAQVVYALALSGRLEDAVQIVETMETGADPLYPKPDARMYNLLIRELVKQRGLSTATRLWSRMAARGLVPDGIYFLLMVAVCASSYPPQLDRAKQYLRRGEELMKKQKVAFRFDREYDISFLYTALMAGYLRIGRVNEIFSILGAMRQHGLRPGPVIFSILQKCCHARLDPASDIRQLLRIMEQIGVPPETANYNELIRSYGLTGQMTLALQVANRMREAGIAWDSFTYLFLIQAVSSAGQVEMAMRFLTRMRQDAIRPGVSHYTCTFIGLATAGYYEDASRVFQRLVDVGGARSQFPYNMMMAIHARQGDMGAAEEVLEDMTEAGWPPDVTTYQTLLQGYVAACDWPAALALQEKVLDLRRGLVRIQEDSGVTQAAQEAARAQLGQTKVWTKVYHLLVDAAVYNAEWPRAVQLMEELVGYGLPVNYAKHARLLEDTLPSTRAGLALKGVYSRNAQTDWTTADERQKVQGGLH</sequence>
<dbReference type="Pfam" id="PF17177">
    <property type="entry name" value="PPR_long"/>
    <property type="match status" value="1"/>
</dbReference>
<comment type="caution">
    <text evidence="4">The sequence shown here is derived from an EMBL/GenBank/DDBJ whole genome shotgun (WGS) entry which is preliminary data.</text>
</comment>
<dbReference type="PANTHER" id="PTHR47939:SF13">
    <property type="entry name" value="OS03G0201400 PROTEIN"/>
    <property type="match status" value="1"/>
</dbReference>
<feature type="domain" description="PROP1-like PPR" evidence="3">
    <location>
        <begin position="239"/>
        <end position="361"/>
    </location>
</feature>
<dbReference type="OrthoDB" id="185373at2759"/>
<keyword evidence="5" id="KW-1185">Reference proteome</keyword>
<feature type="repeat" description="PPR" evidence="2">
    <location>
        <begin position="222"/>
        <end position="256"/>
    </location>
</feature>
<dbReference type="NCBIfam" id="TIGR00756">
    <property type="entry name" value="PPR"/>
    <property type="match status" value="3"/>
</dbReference>
<feature type="repeat" description="PPR" evidence="2">
    <location>
        <begin position="398"/>
        <end position="432"/>
    </location>
</feature>